<dbReference type="InterPro" id="IPR021682">
    <property type="entry name" value="DUF2933"/>
</dbReference>
<dbReference type="RefSeq" id="WP_235067713.1">
    <property type="nucleotide sequence ID" value="NZ_JAKFGM010000002.1"/>
</dbReference>
<accession>A0A9X1TYJ5</accession>
<reference evidence="1" key="1">
    <citation type="submission" date="2022-01" db="EMBL/GenBank/DDBJ databases">
        <authorList>
            <person name="Jo J.-H."/>
            <person name="Im W.-T."/>
        </authorList>
    </citation>
    <scope>NUCLEOTIDE SEQUENCE</scope>
    <source>
        <strain evidence="1">G124</strain>
    </source>
</reference>
<name>A0A9X1TYJ5_9SPHN</name>
<dbReference type="Pfam" id="PF11666">
    <property type="entry name" value="DUF2933"/>
    <property type="match status" value="1"/>
</dbReference>
<protein>
    <submittedName>
        <fullName evidence="1">DUF2933 domain-containing protein</fullName>
    </submittedName>
</protein>
<gene>
    <name evidence="1" type="ORF">LVY65_09010</name>
</gene>
<organism evidence="1 2">
    <name type="scientific">Sphingomonas cremea</name>
    <dbReference type="NCBI Taxonomy" id="2904799"/>
    <lineage>
        <taxon>Bacteria</taxon>
        <taxon>Pseudomonadati</taxon>
        <taxon>Pseudomonadota</taxon>
        <taxon>Alphaproteobacteria</taxon>
        <taxon>Sphingomonadales</taxon>
        <taxon>Sphingomonadaceae</taxon>
        <taxon>Sphingomonas</taxon>
    </lineage>
</organism>
<dbReference type="AlphaFoldDB" id="A0A9X1TYJ5"/>
<evidence type="ECO:0000313" key="2">
    <source>
        <dbReference type="Proteomes" id="UP001139410"/>
    </source>
</evidence>
<proteinExistence type="predicted"/>
<keyword evidence="2" id="KW-1185">Reference proteome</keyword>
<dbReference type="EMBL" id="JAKFGM010000002">
    <property type="protein sequence ID" value="MCF2515198.1"/>
    <property type="molecule type" value="Genomic_DNA"/>
</dbReference>
<comment type="caution">
    <text evidence="1">The sequence shown here is derived from an EMBL/GenBank/DDBJ whole genome shotgun (WGS) entry which is preliminary data.</text>
</comment>
<sequence>MTVVAVASAALFWLLRDHWGHALGLAPYLLFLACPIMHLFMHRGHGHGQSGEHGR</sequence>
<evidence type="ECO:0000313" key="1">
    <source>
        <dbReference type="EMBL" id="MCF2515198.1"/>
    </source>
</evidence>
<dbReference type="Proteomes" id="UP001139410">
    <property type="component" value="Unassembled WGS sequence"/>
</dbReference>